<feature type="compositionally biased region" description="Pro residues" evidence="1">
    <location>
        <begin position="72"/>
        <end position="86"/>
    </location>
</feature>
<accession>A0A2V3IYU3</accession>
<feature type="region of interest" description="Disordered" evidence="1">
    <location>
        <begin position="190"/>
        <end position="222"/>
    </location>
</feature>
<keyword evidence="3" id="KW-1185">Reference proteome</keyword>
<comment type="caution">
    <text evidence="2">The sequence shown here is derived from an EMBL/GenBank/DDBJ whole genome shotgun (WGS) entry which is preliminary data.</text>
</comment>
<feature type="compositionally biased region" description="Low complexity" evidence="1">
    <location>
        <begin position="190"/>
        <end position="208"/>
    </location>
</feature>
<feature type="compositionally biased region" description="Gly residues" evidence="1">
    <location>
        <begin position="352"/>
        <end position="380"/>
    </location>
</feature>
<dbReference type="AlphaFoldDB" id="A0A2V3IYU3"/>
<feature type="compositionally biased region" description="Pro residues" evidence="1">
    <location>
        <begin position="1"/>
        <end position="11"/>
    </location>
</feature>
<gene>
    <name evidence="2" type="ORF">BWQ96_03044</name>
</gene>
<reference evidence="2 3" key="1">
    <citation type="journal article" date="2018" name="Mol. Biol. Evol.">
        <title>Analysis of the draft genome of the red seaweed Gracilariopsis chorda provides insights into genome size evolution in Rhodophyta.</title>
        <authorList>
            <person name="Lee J."/>
            <person name="Yang E.C."/>
            <person name="Graf L."/>
            <person name="Yang J.H."/>
            <person name="Qiu H."/>
            <person name="Zel Zion U."/>
            <person name="Chan C.X."/>
            <person name="Stephens T.G."/>
            <person name="Weber A.P.M."/>
            <person name="Boo G.H."/>
            <person name="Boo S.M."/>
            <person name="Kim K.M."/>
            <person name="Shin Y."/>
            <person name="Jung M."/>
            <person name="Lee S.J."/>
            <person name="Yim H.S."/>
            <person name="Lee J.H."/>
            <person name="Bhattacharya D."/>
            <person name="Yoon H.S."/>
        </authorList>
    </citation>
    <scope>NUCLEOTIDE SEQUENCE [LARGE SCALE GENOMIC DNA]</scope>
    <source>
        <strain evidence="2 3">SKKU-2015</strain>
        <tissue evidence="2">Whole body</tissue>
    </source>
</reference>
<feature type="compositionally biased region" description="Low complexity" evidence="1">
    <location>
        <begin position="46"/>
        <end position="71"/>
    </location>
</feature>
<name>A0A2V3IYU3_9FLOR</name>
<feature type="compositionally biased region" description="Basic and acidic residues" evidence="1">
    <location>
        <begin position="339"/>
        <end position="351"/>
    </location>
</feature>
<organism evidence="2 3">
    <name type="scientific">Gracilariopsis chorda</name>
    <dbReference type="NCBI Taxonomy" id="448386"/>
    <lineage>
        <taxon>Eukaryota</taxon>
        <taxon>Rhodophyta</taxon>
        <taxon>Florideophyceae</taxon>
        <taxon>Rhodymeniophycidae</taxon>
        <taxon>Gracilariales</taxon>
        <taxon>Gracilariaceae</taxon>
        <taxon>Gracilariopsis</taxon>
    </lineage>
</organism>
<proteinExistence type="predicted"/>
<evidence type="ECO:0000256" key="1">
    <source>
        <dbReference type="SAM" id="MobiDB-lite"/>
    </source>
</evidence>
<evidence type="ECO:0000313" key="2">
    <source>
        <dbReference type="EMBL" id="PXF47269.1"/>
    </source>
</evidence>
<feature type="compositionally biased region" description="Pro residues" evidence="1">
    <location>
        <begin position="209"/>
        <end position="222"/>
    </location>
</feature>
<protein>
    <submittedName>
        <fullName evidence="2">Uncharacterized protein</fullName>
    </submittedName>
</protein>
<dbReference type="EMBL" id="NBIV01000027">
    <property type="protein sequence ID" value="PXF47269.1"/>
    <property type="molecule type" value="Genomic_DNA"/>
</dbReference>
<feature type="compositionally biased region" description="Basic and acidic residues" evidence="1">
    <location>
        <begin position="387"/>
        <end position="398"/>
    </location>
</feature>
<feature type="region of interest" description="Disordered" evidence="1">
    <location>
        <begin position="1"/>
        <end position="99"/>
    </location>
</feature>
<evidence type="ECO:0000313" key="3">
    <source>
        <dbReference type="Proteomes" id="UP000247409"/>
    </source>
</evidence>
<sequence>MLPVHPRPPAALHPTSLSAQHLPYAVPPPLPAHSPSATRKRGRPDTSTPPLSAPSALTAAQPSVAQSSAPLLHPPLPSIPRPPHTPPSSSQPMYNLALPLPNPGRAHRFCQVCDHINHVRRKLCENCGAPKPSALRNAMTATSARSPAPPIRKPARQQQLHTLRHRAHMLSVQSTADEVPILSASQSFGAHPLSAQPQQQHLSAAAAHAPPPPPPPPPPPIMAEPLVTTRFGAGGLATMSTSSHGLGGAPSGGLFGHGGSQPFVGQRLGVGDRLLASGTGGWDSGAPGAGRYMAAQHMVSQQQQQPAQHHGGMLYAGYAGAAGGGDVYSTAGYERVRYEDQVGGRREEDRGVGGGAGAEPFVGGGRWTQGGGTGGGGGAAGTEDLDESRQDEGRFGID</sequence>
<dbReference type="Proteomes" id="UP000247409">
    <property type="component" value="Unassembled WGS sequence"/>
</dbReference>
<feature type="region of interest" description="Disordered" evidence="1">
    <location>
        <begin position="339"/>
        <end position="398"/>
    </location>
</feature>